<dbReference type="EMBL" id="JAPMLT010000010">
    <property type="protein sequence ID" value="MCX7571399.1"/>
    <property type="molecule type" value="Genomic_DNA"/>
</dbReference>
<evidence type="ECO:0000256" key="1">
    <source>
        <dbReference type="SAM" id="MobiDB-lite"/>
    </source>
</evidence>
<dbReference type="InterPro" id="IPR014717">
    <property type="entry name" value="Transl_elong_EF1B/ribsomal_bS6"/>
</dbReference>
<gene>
    <name evidence="2" type="primary">pilO</name>
    <name evidence="2" type="ORF">OS242_15725</name>
</gene>
<comment type="caution">
    <text evidence="2">The sequence shown here is derived from an EMBL/GenBank/DDBJ whole genome shotgun (WGS) entry which is preliminary data.</text>
</comment>
<reference evidence="2 3" key="1">
    <citation type="submission" date="2022-11" db="EMBL/GenBank/DDBJ databases">
        <title>Study of microbial diversity in lake waters.</title>
        <authorList>
            <person name="Zhang J."/>
        </authorList>
    </citation>
    <scope>NUCLEOTIDE SEQUENCE [LARGE SCALE GENOMIC DNA]</scope>
    <source>
        <strain evidence="2 3">DT12</strain>
    </source>
</reference>
<feature type="compositionally biased region" description="Polar residues" evidence="1">
    <location>
        <begin position="221"/>
        <end position="233"/>
    </location>
</feature>
<dbReference type="Gene3D" id="3.30.70.60">
    <property type="match status" value="1"/>
</dbReference>
<organism evidence="2 3">
    <name type="scientific">Tumebacillus lacus</name>
    <dbReference type="NCBI Taxonomy" id="2995335"/>
    <lineage>
        <taxon>Bacteria</taxon>
        <taxon>Bacillati</taxon>
        <taxon>Bacillota</taxon>
        <taxon>Bacilli</taxon>
        <taxon>Bacillales</taxon>
        <taxon>Alicyclobacillaceae</taxon>
        <taxon>Tumebacillus</taxon>
    </lineage>
</organism>
<dbReference type="Pfam" id="PF04350">
    <property type="entry name" value="PilO"/>
    <property type="match status" value="1"/>
</dbReference>
<dbReference type="RefSeq" id="WP_267152647.1">
    <property type="nucleotide sequence ID" value="NZ_JAPMLT010000010.1"/>
</dbReference>
<feature type="region of interest" description="Disordered" evidence="1">
    <location>
        <begin position="212"/>
        <end position="233"/>
    </location>
</feature>
<name>A0ABT3X9F9_9BACL</name>
<sequence>MTVKWTTKHWIVLSSVLLVLVVLGSAYSVYVPQLREYRALQDDLRIALAARDEMLSRDVAPVVDEAAKAAIAEAVPAELDQARFLKRVRAEEKEAGVTIKSLLFDAQQEAVEAKAASDAKAGQPAKNGQKSVLHEQIGMLSVEGNYEQVRSFLEGFASLPRLVTFQKWEFSAESANVEEVVERPLTTADLSSRVKMNISFKIYLSPGSKDLLPAAEPLKTYSPSERTNSVDSW</sequence>
<proteinExistence type="predicted"/>
<keyword evidence="3" id="KW-1185">Reference proteome</keyword>
<protein>
    <submittedName>
        <fullName evidence="2">Type 4a pilus biogenesis protein PilO</fullName>
    </submittedName>
</protein>
<accession>A0ABT3X9F9</accession>
<dbReference type="InterPro" id="IPR007445">
    <property type="entry name" value="PilO"/>
</dbReference>
<evidence type="ECO:0000313" key="2">
    <source>
        <dbReference type="EMBL" id="MCX7571399.1"/>
    </source>
</evidence>
<dbReference type="Proteomes" id="UP001208017">
    <property type="component" value="Unassembled WGS sequence"/>
</dbReference>
<evidence type="ECO:0000313" key="3">
    <source>
        <dbReference type="Proteomes" id="UP001208017"/>
    </source>
</evidence>